<dbReference type="AlphaFoldDB" id="L2GLQ3"/>
<evidence type="ECO:0000313" key="3">
    <source>
        <dbReference type="EMBL" id="ELA41564.1"/>
    </source>
</evidence>
<organism evidence="3 4">
    <name type="scientific">Vittaforma corneae (strain ATCC 50505)</name>
    <name type="common">Microsporidian parasite</name>
    <name type="synonym">Nosema corneum</name>
    <dbReference type="NCBI Taxonomy" id="993615"/>
    <lineage>
        <taxon>Eukaryota</taxon>
        <taxon>Fungi</taxon>
        <taxon>Fungi incertae sedis</taxon>
        <taxon>Microsporidia</taxon>
        <taxon>Nosematidae</taxon>
        <taxon>Vittaforma</taxon>
    </lineage>
</organism>
<proteinExistence type="predicted"/>
<feature type="non-terminal residue" evidence="3">
    <location>
        <position position="1"/>
    </location>
</feature>
<dbReference type="Pfam" id="PF00122">
    <property type="entry name" value="E1-E2_ATPase"/>
    <property type="match status" value="1"/>
</dbReference>
<evidence type="ECO:0000256" key="1">
    <source>
        <dbReference type="SAM" id="Phobius"/>
    </source>
</evidence>
<keyword evidence="4" id="KW-1185">Reference proteome</keyword>
<evidence type="ECO:0000313" key="4">
    <source>
        <dbReference type="Proteomes" id="UP000011082"/>
    </source>
</evidence>
<reference evidence="4" key="1">
    <citation type="submission" date="2011-05" db="EMBL/GenBank/DDBJ databases">
        <title>The genome sequence of Vittaforma corneae strain ATCC 50505.</title>
        <authorList>
            <consortium name="The Broad Institute Genome Sequencing Platform"/>
            <person name="Cuomo C."/>
            <person name="Didier E."/>
            <person name="Bowers L."/>
            <person name="Young S.K."/>
            <person name="Zeng Q."/>
            <person name="Gargeya S."/>
            <person name="Fitzgerald M."/>
            <person name="Haas B."/>
            <person name="Abouelleil A."/>
            <person name="Alvarado L."/>
            <person name="Arachchi H.M."/>
            <person name="Berlin A."/>
            <person name="Chapman S.B."/>
            <person name="Gearin G."/>
            <person name="Goldberg J."/>
            <person name="Griggs A."/>
            <person name="Gujja S."/>
            <person name="Hansen M."/>
            <person name="Heiman D."/>
            <person name="Howarth C."/>
            <person name="Larimer J."/>
            <person name="Lui A."/>
            <person name="MacDonald P.J.P."/>
            <person name="McCowen C."/>
            <person name="Montmayeur A."/>
            <person name="Murphy C."/>
            <person name="Neiman D."/>
            <person name="Pearson M."/>
            <person name="Priest M."/>
            <person name="Roberts A."/>
            <person name="Saif S."/>
            <person name="Shea T."/>
            <person name="Sisk P."/>
            <person name="Stolte C."/>
            <person name="Sykes S."/>
            <person name="Wortman J."/>
            <person name="Nusbaum C."/>
            <person name="Birren B."/>
        </authorList>
    </citation>
    <scope>NUCLEOTIDE SEQUENCE [LARGE SCALE GENOMIC DNA]</scope>
    <source>
        <strain evidence="4">ATCC 50505</strain>
    </source>
</reference>
<keyword evidence="1" id="KW-1133">Transmembrane helix</keyword>
<dbReference type="InParanoid" id="L2GLQ3"/>
<dbReference type="RefSeq" id="XP_007604874.1">
    <property type="nucleotide sequence ID" value="XM_007604812.1"/>
</dbReference>
<gene>
    <name evidence="3" type="ORF">VICG_01428</name>
</gene>
<keyword evidence="1" id="KW-0812">Transmembrane</keyword>
<dbReference type="Proteomes" id="UP000011082">
    <property type="component" value="Unassembled WGS sequence"/>
</dbReference>
<name>L2GLQ3_VITCO</name>
<dbReference type="VEuPathDB" id="MicrosporidiaDB:VICG_01428"/>
<dbReference type="HOGENOM" id="CLU_1606696_0_0_1"/>
<keyword evidence="1" id="KW-0472">Membrane</keyword>
<dbReference type="SUPFAM" id="SSF81653">
    <property type="entry name" value="Calcium ATPase, transduction domain A"/>
    <property type="match status" value="1"/>
</dbReference>
<dbReference type="STRING" id="993615.L2GLQ3"/>
<dbReference type="EMBL" id="JH370142">
    <property type="protein sequence ID" value="ELA41564.1"/>
    <property type="molecule type" value="Genomic_DNA"/>
</dbReference>
<dbReference type="GeneID" id="19882139"/>
<accession>L2GLQ3</accession>
<sequence>ITDESFLTGEAVPICKGIGSIVYSGTKVIKSTSSSVSLNNTKLEKLVRVKNLTKKSEIPGYSFSIASSHSVFDDIALGIVIKIGKQTRRNKLMCSLAVKKPSNNELNEKSIEVVKYLILGAVFLMLSFIVYFLPRIPLATNLEFSVDVALTFFSPALYTCLQIGAQ</sequence>
<feature type="non-terminal residue" evidence="3">
    <location>
        <position position="166"/>
    </location>
</feature>
<dbReference type="Gene3D" id="2.70.150.10">
    <property type="entry name" value="Calcium-transporting ATPase, cytoplasmic transduction domain A"/>
    <property type="match status" value="1"/>
</dbReference>
<evidence type="ECO:0000259" key="2">
    <source>
        <dbReference type="Pfam" id="PF00122"/>
    </source>
</evidence>
<dbReference type="InterPro" id="IPR059000">
    <property type="entry name" value="ATPase_P-type_domA"/>
</dbReference>
<dbReference type="InterPro" id="IPR008250">
    <property type="entry name" value="ATPase_P-typ_transduc_dom_A_sf"/>
</dbReference>
<protein>
    <recommendedName>
        <fullName evidence="2">P-type ATPase A domain-containing protein</fullName>
    </recommendedName>
</protein>
<feature type="transmembrane region" description="Helical" evidence="1">
    <location>
        <begin position="113"/>
        <end position="133"/>
    </location>
</feature>
<feature type="domain" description="P-type ATPase A" evidence="2">
    <location>
        <begin position="3"/>
        <end position="34"/>
    </location>
</feature>